<dbReference type="PROSITE" id="PS50053">
    <property type="entry name" value="UBIQUITIN_2"/>
    <property type="match status" value="1"/>
</dbReference>
<reference evidence="3" key="2">
    <citation type="submission" date="2023-06" db="EMBL/GenBank/DDBJ databases">
        <authorList>
            <person name="Ma L."/>
            <person name="Liu K.-W."/>
            <person name="Li Z."/>
            <person name="Hsiao Y.-Y."/>
            <person name="Qi Y."/>
            <person name="Fu T."/>
            <person name="Tang G."/>
            <person name="Zhang D."/>
            <person name="Sun W.-H."/>
            <person name="Liu D.-K."/>
            <person name="Li Y."/>
            <person name="Chen G.-Z."/>
            <person name="Liu X.-D."/>
            <person name="Liao X.-Y."/>
            <person name="Jiang Y.-T."/>
            <person name="Yu X."/>
            <person name="Hao Y."/>
            <person name="Huang J."/>
            <person name="Zhao X.-W."/>
            <person name="Ke S."/>
            <person name="Chen Y.-Y."/>
            <person name="Wu W.-L."/>
            <person name="Hsu J.-L."/>
            <person name="Lin Y.-F."/>
            <person name="Huang M.-D."/>
            <person name="Li C.-Y."/>
            <person name="Huang L."/>
            <person name="Wang Z.-W."/>
            <person name="Zhao X."/>
            <person name="Zhong W.-Y."/>
            <person name="Peng D.-H."/>
            <person name="Ahmad S."/>
            <person name="Lan S."/>
            <person name="Zhang J.-S."/>
            <person name="Tsai W.-C."/>
            <person name="Van De Peer Y."/>
            <person name="Liu Z.-J."/>
        </authorList>
    </citation>
    <scope>NUCLEOTIDE SEQUENCE</scope>
    <source>
        <strain evidence="3">CP</strain>
        <tissue evidence="3">Leaves</tissue>
    </source>
</reference>
<organism evidence="3 4">
    <name type="scientific">Acorus calamus</name>
    <name type="common">Sweet flag</name>
    <dbReference type="NCBI Taxonomy" id="4465"/>
    <lineage>
        <taxon>Eukaryota</taxon>
        <taxon>Viridiplantae</taxon>
        <taxon>Streptophyta</taxon>
        <taxon>Embryophyta</taxon>
        <taxon>Tracheophyta</taxon>
        <taxon>Spermatophyta</taxon>
        <taxon>Magnoliopsida</taxon>
        <taxon>Liliopsida</taxon>
        <taxon>Acoraceae</taxon>
        <taxon>Acorus</taxon>
    </lineage>
</organism>
<dbReference type="AlphaFoldDB" id="A0AAV9DTL1"/>
<name>A0AAV9DTL1_ACOCL</name>
<evidence type="ECO:0000256" key="1">
    <source>
        <dbReference type="SAM" id="MobiDB-lite"/>
    </source>
</evidence>
<dbReference type="Pfam" id="PF00240">
    <property type="entry name" value="ubiquitin"/>
    <property type="match status" value="1"/>
</dbReference>
<dbReference type="InterPro" id="IPR029071">
    <property type="entry name" value="Ubiquitin-like_domsf"/>
</dbReference>
<gene>
    <name evidence="3" type="primary">RUB1</name>
    <name evidence="3" type="ORF">QJS10_CPB11g00374</name>
</gene>
<dbReference type="Gene3D" id="3.10.20.90">
    <property type="entry name" value="Phosphatidylinositol 3-kinase Catalytic Subunit, Chain A, domain 1"/>
    <property type="match status" value="1"/>
</dbReference>
<sequence length="157" mass="17316">MAASRLIYAGKQLADDKTAKEYNIEGGSVLHLVLALRGGYVQIYELWEAVFGKASCAVAYAAAQAVRKGSSNILQSALTEKWVFFFSFTDCFSFDHRNRASSSSIDDGRFSSFERSSSSPTASPSTTAVESHDEGVEDDVDYKPARINRESYSIWKD</sequence>
<dbReference type="InterPro" id="IPR000626">
    <property type="entry name" value="Ubiquitin-like_dom"/>
</dbReference>
<evidence type="ECO:0000259" key="2">
    <source>
        <dbReference type="PROSITE" id="PS50053"/>
    </source>
</evidence>
<proteinExistence type="predicted"/>
<accession>A0AAV9DTL1</accession>
<evidence type="ECO:0000313" key="4">
    <source>
        <dbReference type="Proteomes" id="UP001180020"/>
    </source>
</evidence>
<protein>
    <submittedName>
        <fullName evidence="3">Ubiquitin-NEDD8-like protein RUB1</fullName>
    </submittedName>
</protein>
<reference evidence="3" key="1">
    <citation type="journal article" date="2023" name="Nat. Commun.">
        <title>Diploid and tetraploid genomes of Acorus and the evolution of monocots.</title>
        <authorList>
            <person name="Ma L."/>
            <person name="Liu K.W."/>
            <person name="Li Z."/>
            <person name="Hsiao Y.Y."/>
            <person name="Qi Y."/>
            <person name="Fu T."/>
            <person name="Tang G.D."/>
            <person name="Zhang D."/>
            <person name="Sun W.H."/>
            <person name="Liu D.K."/>
            <person name="Li Y."/>
            <person name="Chen G.Z."/>
            <person name="Liu X.D."/>
            <person name="Liao X.Y."/>
            <person name="Jiang Y.T."/>
            <person name="Yu X."/>
            <person name="Hao Y."/>
            <person name="Huang J."/>
            <person name="Zhao X.W."/>
            <person name="Ke S."/>
            <person name="Chen Y.Y."/>
            <person name="Wu W.L."/>
            <person name="Hsu J.L."/>
            <person name="Lin Y.F."/>
            <person name="Huang M.D."/>
            <person name="Li C.Y."/>
            <person name="Huang L."/>
            <person name="Wang Z.W."/>
            <person name="Zhao X."/>
            <person name="Zhong W.Y."/>
            <person name="Peng D.H."/>
            <person name="Ahmad S."/>
            <person name="Lan S."/>
            <person name="Zhang J.S."/>
            <person name="Tsai W.C."/>
            <person name="Van de Peer Y."/>
            <person name="Liu Z.J."/>
        </authorList>
    </citation>
    <scope>NUCLEOTIDE SEQUENCE</scope>
    <source>
        <strain evidence="3">CP</strain>
    </source>
</reference>
<dbReference type="SUPFAM" id="SSF54236">
    <property type="entry name" value="Ubiquitin-like"/>
    <property type="match status" value="1"/>
</dbReference>
<feature type="region of interest" description="Disordered" evidence="1">
    <location>
        <begin position="99"/>
        <end position="140"/>
    </location>
</feature>
<evidence type="ECO:0000313" key="3">
    <source>
        <dbReference type="EMBL" id="KAK1304445.1"/>
    </source>
</evidence>
<dbReference type="Proteomes" id="UP001180020">
    <property type="component" value="Unassembled WGS sequence"/>
</dbReference>
<dbReference type="EMBL" id="JAUJYO010000011">
    <property type="protein sequence ID" value="KAK1304445.1"/>
    <property type="molecule type" value="Genomic_DNA"/>
</dbReference>
<feature type="domain" description="Ubiquitin-like" evidence="2">
    <location>
        <begin position="1"/>
        <end position="39"/>
    </location>
</feature>
<comment type="caution">
    <text evidence="3">The sequence shown here is derived from an EMBL/GenBank/DDBJ whole genome shotgun (WGS) entry which is preliminary data.</text>
</comment>
<keyword evidence="4" id="KW-1185">Reference proteome</keyword>
<feature type="compositionally biased region" description="Low complexity" evidence="1">
    <location>
        <begin position="101"/>
        <end position="129"/>
    </location>
</feature>